<comment type="caution">
    <text evidence="1">The sequence shown here is derived from an EMBL/GenBank/DDBJ whole genome shotgun (WGS) entry which is preliminary data.</text>
</comment>
<gene>
    <name evidence="1" type="ORF">JKJ07_28335</name>
</gene>
<dbReference type="Proteomes" id="UP000598996">
    <property type="component" value="Unassembled WGS sequence"/>
</dbReference>
<organism evidence="1 2">
    <name type="scientific">Paractinoplanes lichenicola</name>
    <dbReference type="NCBI Taxonomy" id="2802976"/>
    <lineage>
        <taxon>Bacteria</taxon>
        <taxon>Bacillati</taxon>
        <taxon>Actinomycetota</taxon>
        <taxon>Actinomycetes</taxon>
        <taxon>Micromonosporales</taxon>
        <taxon>Micromonosporaceae</taxon>
        <taxon>Paractinoplanes</taxon>
    </lineage>
</organism>
<evidence type="ECO:0000313" key="1">
    <source>
        <dbReference type="EMBL" id="MBL7258222.1"/>
    </source>
</evidence>
<evidence type="ECO:0000313" key="2">
    <source>
        <dbReference type="Proteomes" id="UP000598996"/>
    </source>
</evidence>
<keyword evidence="2" id="KW-1185">Reference proteome</keyword>
<dbReference type="EMBL" id="JAENHO010000008">
    <property type="protein sequence ID" value="MBL7258222.1"/>
    <property type="molecule type" value="Genomic_DNA"/>
</dbReference>
<sequence>MPDSYWHEEESLASYLVWALSTAELLGLSPSASYVSSRCEELDLEALPEEHLVELANALSASRMIPTESSRRFRRSVHTRVTEEIRDCIYSENLLRATELYQVLVTLENSDPEDKYIGLIYAAVSDRLDYLTGLADDELDEELVGEVAGLVEFLGQAEGHPVDTSTANALLARHWASATETTEPGAFSATQRHVPVDVQRGSVARLMRQLDPE</sequence>
<dbReference type="RefSeq" id="WP_202994853.1">
    <property type="nucleotide sequence ID" value="NZ_JAENHO010000008.1"/>
</dbReference>
<name>A0ABS1VUW0_9ACTN</name>
<proteinExistence type="predicted"/>
<reference evidence="1 2" key="1">
    <citation type="submission" date="2021-01" db="EMBL/GenBank/DDBJ databases">
        <title>Actinoplanes sp. nov. LDG1-01 isolated from lichen.</title>
        <authorList>
            <person name="Saeng-In P."/>
            <person name="Phongsopitanun W."/>
            <person name="Kanchanasin P."/>
            <person name="Yuki M."/>
            <person name="Kudo T."/>
            <person name="Ohkuma M."/>
            <person name="Tanasupawat S."/>
        </authorList>
    </citation>
    <scope>NUCLEOTIDE SEQUENCE [LARGE SCALE GENOMIC DNA]</scope>
    <source>
        <strain evidence="1 2">LDG1-01</strain>
    </source>
</reference>
<protein>
    <submittedName>
        <fullName evidence="1">Uncharacterized protein</fullName>
    </submittedName>
</protein>
<accession>A0ABS1VUW0</accession>